<keyword evidence="2" id="KW-1185">Reference proteome</keyword>
<accession>A0A8R7NYQ1</accession>
<evidence type="ECO:0000313" key="1">
    <source>
        <dbReference type="EnsemblPlants" id="TuG1812G0100002070.01.T01.cds274892"/>
    </source>
</evidence>
<reference evidence="1" key="2">
    <citation type="submission" date="2018-03" db="EMBL/GenBank/DDBJ databases">
        <title>The Triticum urartu genome reveals the dynamic nature of wheat genome evolution.</title>
        <authorList>
            <person name="Ling H."/>
            <person name="Ma B."/>
            <person name="Shi X."/>
            <person name="Liu H."/>
            <person name="Dong L."/>
            <person name="Sun H."/>
            <person name="Cao Y."/>
            <person name="Gao Q."/>
            <person name="Zheng S."/>
            <person name="Li Y."/>
            <person name="Yu Y."/>
            <person name="Du H."/>
            <person name="Qi M."/>
            <person name="Li Y."/>
            <person name="Yu H."/>
            <person name="Cui Y."/>
            <person name="Wang N."/>
            <person name="Chen C."/>
            <person name="Wu H."/>
            <person name="Zhao Y."/>
            <person name="Zhang J."/>
            <person name="Li Y."/>
            <person name="Zhou W."/>
            <person name="Zhang B."/>
            <person name="Hu W."/>
            <person name="Eijk M."/>
            <person name="Tang J."/>
            <person name="Witsenboer H."/>
            <person name="Zhao S."/>
            <person name="Li Z."/>
            <person name="Zhang A."/>
            <person name="Wang D."/>
            <person name="Liang C."/>
        </authorList>
    </citation>
    <scope>NUCLEOTIDE SEQUENCE [LARGE SCALE GENOMIC DNA]</scope>
    <source>
        <strain evidence="1">cv. G1812</strain>
    </source>
</reference>
<dbReference type="Proteomes" id="UP000015106">
    <property type="component" value="Chromosome 1"/>
</dbReference>
<dbReference type="EnsemblPlants" id="TuG1812G0100002070.01.T01">
    <property type="protein sequence ID" value="TuG1812G0100002070.01.T01.cds274892"/>
    <property type="gene ID" value="TuG1812G0100002070.01"/>
</dbReference>
<proteinExistence type="predicted"/>
<evidence type="ECO:0000313" key="2">
    <source>
        <dbReference type="Proteomes" id="UP000015106"/>
    </source>
</evidence>
<reference evidence="2" key="1">
    <citation type="journal article" date="2013" name="Nature">
        <title>Draft genome of the wheat A-genome progenitor Triticum urartu.</title>
        <authorList>
            <person name="Ling H.Q."/>
            <person name="Zhao S."/>
            <person name="Liu D."/>
            <person name="Wang J."/>
            <person name="Sun H."/>
            <person name="Zhang C."/>
            <person name="Fan H."/>
            <person name="Li D."/>
            <person name="Dong L."/>
            <person name="Tao Y."/>
            <person name="Gao C."/>
            <person name="Wu H."/>
            <person name="Li Y."/>
            <person name="Cui Y."/>
            <person name="Guo X."/>
            <person name="Zheng S."/>
            <person name="Wang B."/>
            <person name="Yu K."/>
            <person name="Liang Q."/>
            <person name="Yang W."/>
            <person name="Lou X."/>
            <person name="Chen J."/>
            <person name="Feng M."/>
            <person name="Jian J."/>
            <person name="Zhang X."/>
            <person name="Luo G."/>
            <person name="Jiang Y."/>
            <person name="Liu J."/>
            <person name="Wang Z."/>
            <person name="Sha Y."/>
            <person name="Zhang B."/>
            <person name="Wu H."/>
            <person name="Tang D."/>
            <person name="Shen Q."/>
            <person name="Xue P."/>
            <person name="Zou S."/>
            <person name="Wang X."/>
            <person name="Liu X."/>
            <person name="Wang F."/>
            <person name="Yang Y."/>
            <person name="An X."/>
            <person name="Dong Z."/>
            <person name="Zhang K."/>
            <person name="Zhang X."/>
            <person name="Luo M.C."/>
            <person name="Dvorak J."/>
            <person name="Tong Y."/>
            <person name="Wang J."/>
            <person name="Yang H."/>
            <person name="Li Z."/>
            <person name="Wang D."/>
            <person name="Zhang A."/>
            <person name="Wang J."/>
        </authorList>
    </citation>
    <scope>NUCLEOTIDE SEQUENCE</scope>
    <source>
        <strain evidence="2">cv. G1812</strain>
    </source>
</reference>
<organism evidence="1 2">
    <name type="scientific">Triticum urartu</name>
    <name type="common">Red wild einkorn</name>
    <name type="synonym">Crithodium urartu</name>
    <dbReference type="NCBI Taxonomy" id="4572"/>
    <lineage>
        <taxon>Eukaryota</taxon>
        <taxon>Viridiplantae</taxon>
        <taxon>Streptophyta</taxon>
        <taxon>Embryophyta</taxon>
        <taxon>Tracheophyta</taxon>
        <taxon>Spermatophyta</taxon>
        <taxon>Magnoliopsida</taxon>
        <taxon>Liliopsida</taxon>
        <taxon>Poales</taxon>
        <taxon>Poaceae</taxon>
        <taxon>BOP clade</taxon>
        <taxon>Pooideae</taxon>
        <taxon>Triticodae</taxon>
        <taxon>Triticeae</taxon>
        <taxon>Triticinae</taxon>
        <taxon>Triticum</taxon>
    </lineage>
</organism>
<dbReference type="AlphaFoldDB" id="A0A8R7NYQ1"/>
<reference evidence="1" key="3">
    <citation type="submission" date="2022-06" db="UniProtKB">
        <authorList>
            <consortium name="EnsemblPlants"/>
        </authorList>
    </citation>
    <scope>IDENTIFICATION</scope>
</reference>
<sequence length="49" mass="5562">MASTSGVRRPWLTLAMSTSRRRVTRRSVSLSLSLVSRDLAMARALWEKL</sequence>
<name>A0A8R7NYQ1_TRIUA</name>
<dbReference type="Gramene" id="TuG1812G0100002070.01.T01">
    <property type="protein sequence ID" value="TuG1812G0100002070.01.T01.cds274892"/>
    <property type="gene ID" value="TuG1812G0100002070.01"/>
</dbReference>
<protein>
    <submittedName>
        <fullName evidence="1">Uncharacterized protein</fullName>
    </submittedName>
</protein>